<organism evidence="1 2">
    <name type="scientific">Hyalomma asiaticum</name>
    <name type="common">Tick</name>
    <dbReference type="NCBI Taxonomy" id="266040"/>
    <lineage>
        <taxon>Eukaryota</taxon>
        <taxon>Metazoa</taxon>
        <taxon>Ecdysozoa</taxon>
        <taxon>Arthropoda</taxon>
        <taxon>Chelicerata</taxon>
        <taxon>Arachnida</taxon>
        <taxon>Acari</taxon>
        <taxon>Parasitiformes</taxon>
        <taxon>Ixodida</taxon>
        <taxon>Ixodoidea</taxon>
        <taxon>Ixodidae</taxon>
        <taxon>Hyalomminae</taxon>
        <taxon>Hyalomma</taxon>
    </lineage>
</organism>
<sequence length="198" mass="22470">MRQREDLLFSKACHATKPGFLNVHIIKYITELEVSCLGVLTLGAQKTKGHTTSVQRTNAYTTHVFRLVSGISTRSAGIKESSSIRLAQAVVISRTAYYAPFSNFTHAEKHLIDIIARKAFKEALHLRPSTADEKNIKPRNTQSTQDEVIQAQRTPHYERLSRTKIGRTVLKKLVIQYHKRIEENRAIPPDIRNTSLHS</sequence>
<evidence type="ECO:0000313" key="2">
    <source>
        <dbReference type="Proteomes" id="UP000821845"/>
    </source>
</evidence>
<dbReference type="Proteomes" id="UP000821845">
    <property type="component" value="Chromosome 1"/>
</dbReference>
<comment type="caution">
    <text evidence="1">The sequence shown here is derived from an EMBL/GenBank/DDBJ whole genome shotgun (WGS) entry which is preliminary data.</text>
</comment>
<proteinExistence type="predicted"/>
<accession>A0ACB7TJA2</accession>
<name>A0ACB7TJA2_HYAAI</name>
<gene>
    <name evidence="1" type="ORF">HPB50_015959</name>
</gene>
<protein>
    <submittedName>
        <fullName evidence="1">Uncharacterized protein</fullName>
    </submittedName>
</protein>
<keyword evidence="2" id="KW-1185">Reference proteome</keyword>
<reference evidence="1" key="1">
    <citation type="submission" date="2020-05" db="EMBL/GenBank/DDBJ databases">
        <title>Large-scale comparative analyses of tick genomes elucidate their genetic diversity and vector capacities.</title>
        <authorList>
            <person name="Jia N."/>
            <person name="Wang J."/>
            <person name="Shi W."/>
            <person name="Du L."/>
            <person name="Sun Y."/>
            <person name="Zhan W."/>
            <person name="Jiang J."/>
            <person name="Wang Q."/>
            <person name="Zhang B."/>
            <person name="Ji P."/>
            <person name="Sakyi L.B."/>
            <person name="Cui X."/>
            <person name="Yuan T."/>
            <person name="Jiang B."/>
            <person name="Yang W."/>
            <person name="Lam T.T.-Y."/>
            <person name="Chang Q."/>
            <person name="Ding S."/>
            <person name="Wang X."/>
            <person name="Zhu J."/>
            <person name="Ruan X."/>
            <person name="Zhao L."/>
            <person name="Wei J."/>
            <person name="Que T."/>
            <person name="Du C."/>
            <person name="Cheng J."/>
            <person name="Dai P."/>
            <person name="Han X."/>
            <person name="Huang E."/>
            <person name="Gao Y."/>
            <person name="Liu J."/>
            <person name="Shao H."/>
            <person name="Ye R."/>
            <person name="Li L."/>
            <person name="Wei W."/>
            <person name="Wang X."/>
            <person name="Wang C."/>
            <person name="Yang T."/>
            <person name="Huo Q."/>
            <person name="Li W."/>
            <person name="Guo W."/>
            <person name="Chen H."/>
            <person name="Zhou L."/>
            <person name="Ni X."/>
            <person name="Tian J."/>
            <person name="Zhou Y."/>
            <person name="Sheng Y."/>
            <person name="Liu T."/>
            <person name="Pan Y."/>
            <person name="Xia L."/>
            <person name="Li J."/>
            <person name="Zhao F."/>
            <person name="Cao W."/>
        </authorList>
    </citation>
    <scope>NUCLEOTIDE SEQUENCE</scope>
    <source>
        <strain evidence="1">Hyas-2018</strain>
    </source>
</reference>
<evidence type="ECO:0000313" key="1">
    <source>
        <dbReference type="EMBL" id="KAH6946890.1"/>
    </source>
</evidence>
<dbReference type="EMBL" id="CM023481">
    <property type="protein sequence ID" value="KAH6946890.1"/>
    <property type="molecule type" value="Genomic_DNA"/>
</dbReference>